<sequence length="410" mass="45455">MGRVTPANGPTETPKRSTARKQPKQFDNSLRKKTLVCRYCHRGLSSSELFLAHIYHHRCRSKKRKTGEMYLELGIRFKCGVPGCNKEFDTADHCDDHVEYEHFHYEHCGVYIPNGRYPTVFTRCAKTYMASWASSSFSRHRTDCHSDYWIAASIGLRRHEEKKLNLEPTPQVRGKGERWLPEVAPLPRPPAPPTPPTPVPTSLEISDADLPVDADSDGPDACVPHEYAVSTSDYHYAAPVPTYPVNVDNNLTLAAPTPYWASDYDGTYSNAHSPTPSLSSTSSSRASTSYSPVSAYSPSTASSMGDSFPSSSMFDANSYYGQSSFQGYGYLSHIPASNLFIEAAFTSVAESSSGYPGLTMGSCPSGLWDASTWYSYNATMYPQSQPQPHPTPTYSPLEYDYSSYSDKYPC</sequence>
<accession>A0AAW0F9T3</accession>
<evidence type="ECO:0000313" key="4">
    <source>
        <dbReference type="Proteomes" id="UP001385951"/>
    </source>
</evidence>
<name>A0AAW0F9T3_9APHY</name>
<proteinExistence type="predicted"/>
<evidence type="ECO:0000313" key="3">
    <source>
        <dbReference type="EMBL" id="KAK7677068.1"/>
    </source>
</evidence>
<dbReference type="Proteomes" id="UP001385951">
    <property type="component" value="Unassembled WGS sequence"/>
</dbReference>
<dbReference type="SMART" id="SM00355">
    <property type="entry name" value="ZnF_C2H2"/>
    <property type="match status" value="2"/>
</dbReference>
<protein>
    <recommendedName>
        <fullName evidence="2">C2H2-type domain-containing protein</fullName>
    </recommendedName>
</protein>
<keyword evidence="4" id="KW-1185">Reference proteome</keyword>
<organism evidence="3 4">
    <name type="scientific">Cerrena zonata</name>
    <dbReference type="NCBI Taxonomy" id="2478898"/>
    <lineage>
        <taxon>Eukaryota</taxon>
        <taxon>Fungi</taxon>
        <taxon>Dikarya</taxon>
        <taxon>Basidiomycota</taxon>
        <taxon>Agaricomycotina</taxon>
        <taxon>Agaricomycetes</taxon>
        <taxon>Polyporales</taxon>
        <taxon>Cerrenaceae</taxon>
        <taxon>Cerrena</taxon>
    </lineage>
</organism>
<dbReference type="EMBL" id="JASBNA010000096">
    <property type="protein sequence ID" value="KAK7677068.1"/>
    <property type="molecule type" value="Genomic_DNA"/>
</dbReference>
<feature type="domain" description="C2H2-type" evidence="2">
    <location>
        <begin position="79"/>
        <end position="102"/>
    </location>
</feature>
<reference evidence="3 4" key="1">
    <citation type="submission" date="2022-09" db="EMBL/GenBank/DDBJ databases">
        <authorList>
            <person name="Palmer J.M."/>
        </authorList>
    </citation>
    <scope>NUCLEOTIDE SEQUENCE [LARGE SCALE GENOMIC DNA]</scope>
    <source>
        <strain evidence="3 4">DSM 7382</strain>
    </source>
</reference>
<comment type="caution">
    <text evidence="3">The sequence shown here is derived from an EMBL/GenBank/DDBJ whole genome shotgun (WGS) entry which is preliminary data.</text>
</comment>
<feature type="region of interest" description="Disordered" evidence="1">
    <location>
        <begin position="1"/>
        <end position="26"/>
    </location>
</feature>
<dbReference type="InterPro" id="IPR013087">
    <property type="entry name" value="Znf_C2H2_type"/>
</dbReference>
<dbReference type="AlphaFoldDB" id="A0AAW0F9T3"/>
<gene>
    <name evidence="3" type="ORF">QCA50_019966</name>
</gene>
<evidence type="ECO:0000256" key="1">
    <source>
        <dbReference type="SAM" id="MobiDB-lite"/>
    </source>
</evidence>
<dbReference type="PROSITE" id="PS00028">
    <property type="entry name" value="ZINC_FINGER_C2H2_1"/>
    <property type="match status" value="1"/>
</dbReference>
<evidence type="ECO:0000259" key="2">
    <source>
        <dbReference type="PROSITE" id="PS00028"/>
    </source>
</evidence>